<dbReference type="PROSITE" id="PS51257">
    <property type="entry name" value="PROKAR_LIPOPROTEIN"/>
    <property type="match status" value="1"/>
</dbReference>
<gene>
    <name evidence="1" type="ORF">K8V47_08920</name>
</gene>
<proteinExistence type="predicted"/>
<protein>
    <submittedName>
        <fullName evidence="1">Uncharacterized protein</fullName>
    </submittedName>
</protein>
<dbReference type="AlphaFoldDB" id="A0A921EBN6"/>
<reference evidence="1" key="1">
    <citation type="journal article" date="2021" name="PeerJ">
        <title>Extensive microbial diversity within the chicken gut microbiome revealed by metagenomics and culture.</title>
        <authorList>
            <person name="Gilroy R."/>
            <person name="Ravi A."/>
            <person name="Getino M."/>
            <person name="Pursley I."/>
            <person name="Horton D.L."/>
            <person name="Alikhan N.F."/>
            <person name="Baker D."/>
            <person name="Gharbi K."/>
            <person name="Hall N."/>
            <person name="Watson M."/>
            <person name="Adriaenssens E.M."/>
            <person name="Foster-Nyarko E."/>
            <person name="Jarju S."/>
            <person name="Secka A."/>
            <person name="Antonio M."/>
            <person name="Oren A."/>
            <person name="Chaudhuri R.R."/>
            <person name="La Ragione R."/>
            <person name="Hildebrand F."/>
            <person name="Pallen M.J."/>
        </authorList>
    </citation>
    <scope>NUCLEOTIDE SEQUENCE</scope>
    <source>
        <strain evidence="1">4100</strain>
    </source>
</reference>
<sequence length="1259" mass="136845">MNRAFIPAMFAAAILSSCTDDGLDYGPSPEHVQSRAAIEVTVPGGLIQQADGTWMSDNCRVPIVGPGRVINEINSSTVNVIGVSNGSLDNIVDTDITNSCNIPAAISAGVAYTPIVAVKDIYHVYAAGQKVGFVYKDTDVGGAKLLDLSLLKGLTLETYLKGQKQESAYTADETTTLKLDLLSFNVGDAVADRVLSFDASKPFDEVRLSFTGVSATVATNIALAVKYAFVGENPEIRATSEPQFSSFWTGGTPEISSHNIILADNMVDANLDNSAPFTSQFGVRSYARINLKRTIPVGTEIGFYYSTEKVLGIDLFGQAAPTLTSYDASNNDVEESTPPSSLLSLSLLGFSGQTLTNMVTTEECSQIEFKHPASLANFGGMKVYYAYIREGVDLDPANYFTFGDDVTYNYSYRLPTVTQGNVIYTVLSGPYGSSPSVQNGNILTGMSRDGAYRVQAFYTAPDGRQVSHTATIQHKSADTNAGCNKYITAASHGAYATEALGWGGCLLCLFNGSNNMNNVVDQDPGNYATTHQLASVLEWNPVVAFKMNTPVTASGKIRTGFVVQANTMLLDLSALSFFKIRLYDGTTLVNDDVTTDNASVHLSLIGSSNDKVRLSVETDKPFDRIELWRKGVADVLTSMRIYSIFYEDSSCDESSGMGGCMELMTNMKDDLQIDYNNTLIGAGLISVGNVFTNLDYLLDGNIETGALLNDGVSLGGSTIALKFRKQQAHQPVGLVFGGMGDLLSVNLSQVGELKVYNGDSRVASTADFDILGASLISHGGYTYIEVTPEQEFDRIEFTVGGLQLLNTSKICGVFIRPDSDGDGIPDCADTDDDSEEITIEDTTYHTCYGNALNIPVSGTPAISDISIWCYNQATNGHITCQASISGGQIMIPARSIPVGRYLLYIYSSDGNQLLAYDVDAIIHPQETTWKTDATSTAWNDWDNWTEGSPWSCTDVIIPANARQYPELAGSEQNYCKNIHFENGAEVVGTHHLTMGGKVFVDKTLQGGCYYLLSAPLQEMYTGDMFISPNANWGKDKYFTVLSADNYKECRNQPIVYQHLWNGMAIEKDENLDGTDVGTAQWSTDFNAVNTKYAVGQGFLFKAGTSNDRNSYTFRFPKAHTQYYYFRSDGTSTGKSEAIGRKEEYIGHFAMTTPQTITLTNRESGETFLMGNPFMAHIDVAKLTDANPLIDEIRVCRNSSYDKDATIESQTVSSKDNTNLLVAPMEAFFVVAKDGATSLQVTLDESMLTQKHQATQKSRR</sequence>
<reference evidence="1" key="2">
    <citation type="submission" date="2021-09" db="EMBL/GenBank/DDBJ databases">
        <authorList>
            <person name="Gilroy R."/>
        </authorList>
    </citation>
    <scope>NUCLEOTIDE SEQUENCE</scope>
    <source>
        <strain evidence="1">4100</strain>
    </source>
</reference>
<name>A0A921EBN6_9BACT</name>
<organism evidence="1 2">
    <name type="scientific">Candidatus Amulumruptor caecigallinarius</name>
    <dbReference type="NCBI Taxonomy" id="2109911"/>
    <lineage>
        <taxon>Bacteria</taxon>
        <taxon>Pseudomonadati</taxon>
        <taxon>Bacteroidota</taxon>
        <taxon>Bacteroidia</taxon>
        <taxon>Bacteroidales</taxon>
        <taxon>Muribaculaceae</taxon>
        <taxon>Candidatus Amulumruptor</taxon>
    </lineage>
</organism>
<accession>A0A921EBN6</accession>
<dbReference type="Proteomes" id="UP000711407">
    <property type="component" value="Unassembled WGS sequence"/>
</dbReference>
<dbReference type="EMBL" id="DYXT01000047">
    <property type="protein sequence ID" value="HJE39862.1"/>
    <property type="molecule type" value="Genomic_DNA"/>
</dbReference>
<evidence type="ECO:0000313" key="2">
    <source>
        <dbReference type="Proteomes" id="UP000711407"/>
    </source>
</evidence>
<comment type="caution">
    <text evidence="1">The sequence shown here is derived from an EMBL/GenBank/DDBJ whole genome shotgun (WGS) entry which is preliminary data.</text>
</comment>
<evidence type="ECO:0000313" key="1">
    <source>
        <dbReference type="EMBL" id="HJE39862.1"/>
    </source>
</evidence>